<evidence type="ECO:0000313" key="2">
    <source>
        <dbReference type="Proteomes" id="UP000186513"/>
    </source>
</evidence>
<protein>
    <submittedName>
        <fullName evidence="1">Phosphohistidine phosphatase</fullName>
    </submittedName>
</protein>
<sequence length="152" mass="16678">MKMNLILWRHAEAEAQTDDMARWLTSRGQKQAARMANWLAERLPTEARIIASQAVRARQTAAALNPNHLVDARLNPGASVADYLAVAQWPDAGGTVVLVGHQPSLGKLAASLLAGFEAEWSVKKGGIWWLQYRLRDGASQTVLKTILTPEQV</sequence>
<name>A0A1K2HHZ3_9NEIS</name>
<dbReference type="CDD" id="cd07067">
    <property type="entry name" value="HP_PGM_like"/>
    <property type="match status" value="1"/>
</dbReference>
<keyword evidence="2" id="KW-1185">Reference proteome</keyword>
<proteinExistence type="predicted"/>
<dbReference type="InterPro" id="IPR029033">
    <property type="entry name" value="His_PPase_superfam"/>
</dbReference>
<dbReference type="SUPFAM" id="SSF53254">
    <property type="entry name" value="Phosphoglycerate mutase-like"/>
    <property type="match status" value="1"/>
</dbReference>
<evidence type="ECO:0000313" key="1">
    <source>
        <dbReference type="EMBL" id="SFZ76113.1"/>
    </source>
</evidence>
<gene>
    <name evidence="1" type="ORF">SAMN02745887_01877</name>
</gene>
<dbReference type="InterPro" id="IPR013078">
    <property type="entry name" value="His_Pase_superF_clade-1"/>
</dbReference>
<dbReference type="EMBL" id="FPKR01000006">
    <property type="protein sequence ID" value="SFZ76113.1"/>
    <property type="molecule type" value="Genomic_DNA"/>
</dbReference>
<dbReference type="Proteomes" id="UP000186513">
    <property type="component" value="Unassembled WGS sequence"/>
</dbReference>
<dbReference type="SMART" id="SM00855">
    <property type="entry name" value="PGAM"/>
    <property type="match status" value="1"/>
</dbReference>
<accession>A0A1K2HHZ3</accession>
<dbReference type="RefSeq" id="WP_308417570.1">
    <property type="nucleotide sequence ID" value="NZ_FPKR01000006.1"/>
</dbReference>
<dbReference type="Pfam" id="PF00300">
    <property type="entry name" value="His_Phos_1"/>
    <property type="match status" value="1"/>
</dbReference>
<dbReference type="AlphaFoldDB" id="A0A1K2HHZ3"/>
<dbReference type="STRING" id="1121279.SAMN02745887_01877"/>
<reference evidence="1 2" key="1">
    <citation type="submission" date="2016-11" db="EMBL/GenBank/DDBJ databases">
        <authorList>
            <person name="Jaros S."/>
            <person name="Januszkiewicz K."/>
            <person name="Wedrychowicz H."/>
        </authorList>
    </citation>
    <scope>NUCLEOTIDE SEQUENCE [LARGE SCALE GENOMIC DNA]</scope>
    <source>
        <strain evidence="1 2">DSM 18899</strain>
    </source>
</reference>
<organism evidence="1 2">
    <name type="scientific">Chitinimonas taiwanensis DSM 18899</name>
    <dbReference type="NCBI Taxonomy" id="1121279"/>
    <lineage>
        <taxon>Bacteria</taxon>
        <taxon>Pseudomonadati</taxon>
        <taxon>Pseudomonadota</taxon>
        <taxon>Betaproteobacteria</taxon>
        <taxon>Neisseriales</taxon>
        <taxon>Chitinibacteraceae</taxon>
        <taxon>Chitinimonas</taxon>
    </lineage>
</organism>
<dbReference type="Gene3D" id="3.40.50.1240">
    <property type="entry name" value="Phosphoglycerate mutase-like"/>
    <property type="match status" value="1"/>
</dbReference>